<gene>
    <name evidence="6" type="ORF">HF526_00685</name>
</gene>
<sequence>MGCGRTCAGWLRWHAARVFARRVRSSARPRATALAVAVSAAVLVTAACTAAAPAQTTPAAATPSDPALAQYYDQKLSWGPCAPFATTANDRQAFADPKYDCAKLQVPLDYAHPDGKKAELGVLRQKALDPAAKIGSLITNPGGPGASGMSALPSIISGGVGTGPLAQRFDLIGFDPRGVGASTPAIDCLSDQEWAVERARADFDPSPAGVAKTEAENKAFVDKCVAKTGVDVLANVGTRDAAKDMDILRAALGDAKMTYLGYSYGTRLGSTYAEDFPGNVRALVLDGALDPTQSTVDRVVAQNAGFQGAFNAFATWCSQQPTPCPLGQDPNKATTVFQALARPLIDKPIPAGPGRELGFNDAQTGVSQALYVSAAYPILSRGIAGLATGDGTILMRLADLYYDRDADGHYSNTLEAFTAIGCMDEQRITDRAQVADLNKRALEAAPFRDDGHGVVAALDQCAFWPVPPTSQPHTPKVQGLPPTLTISVTGDPATPYQAGVDLAKALGGSLLKVEGNQHTAALQGNACVDDVVTAYLTDLKEPAAGTECKLDAP</sequence>
<dbReference type="PANTHER" id="PTHR43248">
    <property type="entry name" value="2-SUCCINYL-6-HYDROXY-2,4-CYCLOHEXADIENE-1-CARBOXYLATE SYNTHASE"/>
    <property type="match status" value="1"/>
</dbReference>
<feature type="signal peptide" evidence="4">
    <location>
        <begin position="1"/>
        <end position="46"/>
    </location>
</feature>
<keyword evidence="7" id="KW-1185">Reference proteome</keyword>
<dbReference type="SUPFAM" id="SSF53474">
    <property type="entry name" value="alpha/beta-Hydrolases"/>
    <property type="match status" value="1"/>
</dbReference>
<comment type="similarity">
    <text evidence="1">Belongs to the peptidase S33 family.</text>
</comment>
<dbReference type="EMBL" id="JAAXLA010000001">
    <property type="protein sequence ID" value="NMH95849.1"/>
    <property type="molecule type" value="Genomic_DNA"/>
</dbReference>
<evidence type="ECO:0000313" key="6">
    <source>
        <dbReference type="EMBL" id="NMH95849.1"/>
    </source>
</evidence>
<dbReference type="Proteomes" id="UP000820669">
    <property type="component" value="Unassembled WGS sequence"/>
</dbReference>
<dbReference type="InterPro" id="IPR000073">
    <property type="entry name" value="AB_hydrolase_1"/>
</dbReference>
<name>A0ABX1S4K7_9PSEU</name>
<protein>
    <submittedName>
        <fullName evidence="6">Alpha/beta hydrolase</fullName>
    </submittedName>
</protein>
<evidence type="ECO:0000256" key="1">
    <source>
        <dbReference type="ARBA" id="ARBA00010088"/>
    </source>
</evidence>
<dbReference type="PANTHER" id="PTHR43248:SF29">
    <property type="entry name" value="TRIPEPTIDYL AMINOPEPTIDASE"/>
    <property type="match status" value="1"/>
</dbReference>
<keyword evidence="2 4" id="KW-0732">Signal</keyword>
<feature type="chain" id="PRO_5047425978" evidence="4">
    <location>
        <begin position="47"/>
        <end position="553"/>
    </location>
</feature>
<dbReference type="InterPro" id="IPR051601">
    <property type="entry name" value="Serine_prot/Carboxylest_S33"/>
</dbReference>
<proteinExistence type="inferred from homology"/>
<dbReference type="InterPro" id="IPR029058">
    <property type="entry name" value="AB_hydrolase_fold"/>
</dbReference>
<evidence type="ECO:0000256" key="4">
    <source>
        <dbReference type="SAM" id="SignalP"/>
    </source>
</evidence>
<dbReference type="Gene3D" id="3.40.50.1820">
    <property type="entry name" value="alpha/beta hydrolase"/>
    <property type="match status" value="1"/>
</dbReference>
<accession>A0ABX1S4K7</accession>
<organism evidence="6 7">
    <name type="scientific">Pseudonocardia acidicola</name>
    <dbReference type="NCBI Taxonomy" id="2724939"/>
    <lineage>
        <taxon>Bacteria</taxon>
        <taxon>Bacillati</taxon>
        <taxon>Actinomycetota</taxon>
        <taxon>Actinomycetes</taxon>
        <taxon>Pseudonocardiales</taxon>
        <taxon>Pseudonocardiaceae</taxon>
        <taxon>Pseudonocardia</taxon>
    </lineage>
</organism>
<evidence type="ECO:0000256" key="2">
    <source>
        <dbReference type="ARBA" id="ARBA00022729"/>
    </source>
</evidence>
<evidence type="ECO:0000259" key="5">
    <source>
        <dbReference type="Pfam" id="PF00561"/>
    </source>
</evidence>
<keyword evidence="3 6" id="KW-0378">Hydrolase</keyword>
<evidence type="ECO:0000256" key="3">
    <source>
        <dbReference type="ARBA" id="ARBA00022801"/>
    </source>
</evidence>
<feature type="domain" description="AB hydrolase-1" evidence="5">
    <location>
        <begin position="140"/>
        <end position="520"/>
    </location>
</feature>
<dbReference type="Pfam" id="PF00561">
    <property type="entry name" value="Abhydrolase_1"/>
    <property type="match status" value="1"/>
</dbReference>
<reference evidence="6 7" key="1">
    <citation type="submission" date="2020-04" db="EMBL/GenBank/DDBJ databases">
        <authorList>
            <person name="Klaysubun C."/>
            <person name="Duangmal K."/>
            <person name="Lipun K."/>
        </authorList>
    </citation>
    <scope>NUCLEOTIDE SEQUENCE [LARGE SCALE GENOMIC DNA]</scope>
    <source>
        <strain evidence="6 7">K10HN5</strain>
    </source>
</reference>
<comment type="caution">
    <text evidence="6">The sequence shown here is derived from an EMBL/GenBank/DDBJ whole genome shotgun (WGS) entry which is preliminary data.</text>
</comment>
<evidence type="ECO:0000313" key="7">
    <source>
        <dbReference type="Proteomes" id="UP000820669"/>
    </source>
</evidence>
<dbReference type="GO" id="GO:0016787">
    <property type="term" value="F:hydrolase activity"/>
    <property type="evidence" value="ECO:0007669"/>
    <property type="project" value="UniProtKB-KW"/>
</dbReference>